<feature type="domain" description="CDCP1 first CUB" evidence="4">
    <location>
        <begin position="398"/>
        <end position="469"/>
    </location>
</feature>
<feature type="chain" id="PRO_5043579215" description="CUB domain containing protein 1a" evidence="2">
    <location>
        <begin position="24"/>
        <end position="1180"/>
    </location>
</feature>
<sequence>MRLSASRALLALALLAAFDSPESLQTAVRPDKGSTVTVSTALPPDQCAVCALGGVNDTLKSCRSSLSLVPEEEVKLLFNCSQPIEQAFTVTIAQTVECTKDICSPTTVETQPSLLSEFSRTYTWELKAPEKTLVGLNILGDGLRETSQPCPDGFQYSVTTPKTNPKGLTQYCRGGSATRLDEPNGAVVSLQVKPRALVESVLFYASAGPLKGRTVVLSVNSSTTVVIRRDPEAPECDVCSLDGSTPQCATNEKTLTNVNNLSLEFSCLKPQDVYSVEIKKKIECTQSTCTPAAGEIEPDVFKDFRRSITWDIGVPQRTVLTLDFPGGLKEMSEAETCPDGHQYSVSTIKSQGEITTSYCKGGTASPLGLLAATSVTTQVLKGSEVDSFTVKVAPRGNRMMSVMPDPDTIITIRRLSNEPDCSVCMNKEPNQICNRKYLTLKDPYNTTVEFTCPRPQDVFTVEINREIDCTETSCSGNIVQAESSLFPDFNRTFTWDLKVVPTRAFQLDFPEMGMRQIPNGEICPDEHTYSIVTYLRTGPATIATFCKGGTVTTILARYKGRVSLQVPGDRKLDPVDLKLNVGPETSMVAIVKVNLPRGVSSTDFITANYPGRFPDNQQMQWDFAVPGMHNYTMHFQNHTAPECLAEEVEVEYQKDNEKVTKLTLMDPQPKHAQGDFSMVLRNCETNTTLQGLTLNYRVSVMRSGHPGTVLKLNIRESNALEVIVAAGTKANLSFLDCPNEDVRLTASKVIGCLDMTTCSATQLTVPKLDSCLPMSLHSFTWHLKIPEDRTVDLMSPTGSLRQSLPGQDCAQSVSLHVAEGDGFSVGDFCFTGMIQKIQVHANVSVTVSDFSQTKEPFLNVSFSQEIPETIIYRISPEASSPTLLATPNWPLGMRPSSTVSWLVTVPSQYEALVQLPNVSQPRCRDRHTDITVKMLGDEEELISRREDEAPVDMLTVPRSFYLNMSNCIPERGVFAAMTKIVLQKKSNLLAILLGVAGAVLLLLILLAVACFVIRKNKKDKLAKDSSIYIGKGNIFRPNDGHFSKTRSDNESHVYASIDEAMTYGHLLGDSSYADSMPNRFNGGQVDTYNTFTGPTSSGLPEIQEPDNEPELEVFKTFLDPSESFHPPRPRTPIDRQDSLGFQDRRMLDNQLFTFKSTGDINTIRLSGVDVELQTPEEDSL</sequence>
<evidence type="ECO:0000313" key="7">
    <source>
        <dbReference type="Proteomes" id="UP000007635"/>
    </source>
</evidence>
<evidence type="ECO:0000313" key="6">
    <source>
        <dbReference type="Ensembl" id="ENSGACP00000004034.2"/>
    </source>
</evidence>
<evidence type="ECO:0000259" key="4">
    <source>
        <dbReference type="Pfam" id="PF23667"/>
    </source>
</evidence>
<dbReference type="InterPro" id="IPR056266">
    <property type="entry name" value="CDCP1_CUB_3rd_6th"/>
</dbReference>
<evidence type="ECO:0008006" key="8">
    <source>
        <dbReference type="Google" id="ProtNLM"/>
    </source>
</evidence>
<keyword evidence="1" id="KW-1133">Transmembrane helix</keyword>
<dbReference type="Pfam" id="PF23668">
    <property type="entry name" value="CUB_CDCP1_2"/>
    <property type="match status" value="4"/>
</dbReference>
<dbReference type="Ensembl" id="ENSGACT00000004048.2">
    <property type="protein sequence ID" value="ENSGACP00000004034.2"/>
    <property type="gene ID" value="ENSGACG00000003078.2"/>
</dbReference>
<feature type="domain" description="CDCP1 second and fifth CUB" evidence="5">
    <location>
        <begin position="291"/>
        <end position="393"/>
    </location>
</feature>
<dbReference type="Pfam" id="PF23667">
    <property type="entry name" value="CUB_CDCP1_1"/>
    <property type="match status" value="3"/>
</dbReference>
<dbReference type="Pfam" id="PF23665">
    <property type="entry name" value="CDCP1_CUB_6"/>
    <property type="match status" value="2"/>
</dbReference>
<feature type="domain" description="CDCP1 second and fifth CUB" evidence="5">
    <location>
        <begin position="764"/>
        <end position="848"/>
    </location>
</feature>
<proteinExistence type="predicted"/>
<dbReference type="AlphaFoldDB" id="G3NFD2"/>
<feature type="signal peptide" evidence="2">
    <location>
        <begin position="1"/>
        <end position="23"/>
    </location>
</feature>
<evidence type="ECO:0000259" key="5">
    <source>
        <dbReference type="Pfam" id="PF23668"/>
    </source>
</evidence>
<dbReference type="InterPro" id="IPR056269">
    <property type="entry name" value="CUB_CDCP1_2nd_5th"/>
</dbReference>
<reference evidence="6" key="3">
    <citation type="submission" date="2025-09" db="UniProtKB">
        <authorList>
            <consortium name="Ensembl"/>
        </authorList>
    </citation>
    <scope>IDENTIFICATION</scope>
</reference>
<dbReference type="STRING" id="69293.ENSGACP00000004034"/>
<organism evidence="6 7">
    <name type="scientific">Gasterosteus aculeatus aculeatus</name>
    <name type="common">three-spined stickleback</name>
    <dbReference type="NCBI Taxonomy" id="481459"/>
    <lineage>
        <taxon>Eukaryota</taxon>
        <taxon>Metazoa</taxon>
        <taxon>Chordata</taxon>
        <taxon>Craniata</taxon>
        <taxon>Vertebrata</taxon>
        <taxon>Euteleostomi</taxon>
        <taxon>Actinopterygii</taxon>
        <taxon>Neopterygii</taxon>
        <taxon>Teleostei</taxon>
        <taxon>Neoteleostei</taxon>
        <taxon>Acanthomorphata</taxon>
        <taxon>Eupercaria</taxon>
        <taxon>Perciformes</taxon>
        <taxon>Cottioidei</taxon>
        <taxon>Gasterosteales</taxon>
        <taxon>Gasterosteidae</taxon>
        <taxon>Gasterosteus</taxon>
    </lineage>
</organism>
<dbReference type="InterPro" id="IPR038811">
    <property type="entry name" value="CDCP1"/>
</dbReference>
<dbReference type="eggNOG" id="ENOG502QVKN">
    <property type="taxonomic scope" value="Eukaryota"/>
</dbReference>
<evidence type="ECO:0000259" key="3">
    <source>
        <dbReference type="Pfam" id="PF23665"/>
    </source>
</evidence>
<keyword evidence="2" id="KW-0732">Signal</keyword>
<evidence type="ECO:0000256" key="2">
    <source>
        <dbReference type="SAM" id="SignalP"/>
    </source>
</evidence>
<feature type="transmembrane region" description="Helical" evidence="1">
    <location>
        <begin position="988"/>
        <end position="1013"/>
    </location>
</feature>
<dbReference type="OMA" id="IACETGR"/>
<dbReference type="GeneTree" id="ENSGT00390000010209"/>
<evidence type="ECO:0000256" key="1">
    <source>
        <dbReference type="SAM" id="Phobius"/>
    </source>
</evidence>
<keyword evidence="7" id="KW-1185">Reference proteome</keyword>
<dbReference type="PANTHER" id="PTHR14477">
    <property type="entry name" value="CUB DOMAIN-CONTAINING PROTEIN 1"/>
    <property type="match status" value="1"/>
</dbReference>
<feature type="domain" description="CDCP1 first CUB" evidence="4">
    <location>
        <begin position="213"/>
        <end position="284"/>
    </location>
</feature>
<dbReference type="FunCoup" id="G3NFD2">
    <property type="interactions" value="988"/>
</dbReference>
<name>G3NFD2_GASAC</name>
<feature type="domain" description="CDCP1 first CUB" evidence="4">
    <location>
        <begin position="25"/>
        <end position="98"/>
    </location>
</feature>
<keyword evidence="1" id="KW-0812">Transmembrane</keyword>
<feature type="domain" description="CDCP1 third and sixth CUB" evidence="3">
    <location>
        <begin position="591"/>
        <end position="689"/>
    </location>
</feature>
<keyword evidence="1" id="KW-0472">Membrane</keyword>
<reference evidence="6 7" key="1">
    <citation type="journal article" date="2021" name="G3 (Bethesda)">
        <title>Improved contiguity of the threespine stickleback genome using long-read sequencing.</title>
        <authorList>
            <person name="Nath S."/>
            <person name="Shaw D.E."/>
            <person name="White M.A."/>
        </authorList>
    </citation>
    <scope>NUCLEOTIDE SEQUENCE [LARGE SCALE GENOMIC DNA]</scope>
    <source>
        <strain evidence="6 7">Lake Benthic</strain>
    </source>
</reference>
<dbReference type="Bgee" id="ENSGACG00000003078">
    <property type="expression patterns" value="Expressed in zone of skin and 4 other cell types or tissues"/>
</dbReference>
<dbReference type="PANTHER" id="PTHR14477:SF1">
    <property type="entry name" value="CUB DOMAIN-CONTAINING PROTEIN 1"/>
    <property type="match status" value="1"/>
</dbReference>
<dbReference type="InterPro" id="IPR056268">
    <property type="entry name" value="CUB_CDCP1_1st"/>
</dbReference>
<feature type="domain" description="CDCP1 second and fifth CUB" evidence="5">
    <location>
        <begin position="104"/>
        <end position="207"/>
    </location>
</feature>
<dbReference type="InParanoid" id="G3NFD2"/>
<reference evidence="6" key="2">
    <citation type="submission" date="2025-08" db="UniProtKB">
        <authorList>
            <consortium name="Ensembl"/>
        </authorList>
    </citation>
    <scope>IDENTIFICATION</scope>
</reference>
<feature type="domain" description="CDCP1 second and fifth CUB" evidence="5">
    <location>
        <begin position="476"/>
        <end position="581"/>
    </location>
</feature>
<accession>G3NFD2</accession>
<dbReference type="Proteomes" id="UP000007635">
    <property type="component" value="Chromosome X"/>
</dbReference>
<protein>
    <recommendedName>
        <fullName evidence="8">CUB domain containing protein 1a</fullName>
    </recommendedName>
</protein>
<feature type="domain" description="CDCP1 third and sixth CUB" evidence="3">
    <location>
        <begin position="868"/>
        <end position="981"/>
    </location>
</feature>